<protein>
    <submittedName>
        <fullName evidence="2">Uncharacterized protein</fullName>
    </submittedName>
</protein>
<sequence length="235" mass="25479">MNGELRALGMAHGLLLGLLLASPMMALALFSAGIGALFMMDGFQLRLSDRRWERRDGLGRWISHIRMAPGRLLRWGATAIVALIAGRPLEALAIVMAMLVCELLLYPLLAPAMGRLTRGGIMLLLLLMLPLWAADATILRYISAYVIGVGGCVFWLRGPDGDGHALGWAMAGLGSTALIAFYAPDVRAFMLAAGALCATLILAHLSVLRRRPVPWHRGGGAPIRPLRWRLRSRPS</sequence>
<keyword evidence="1" id="KW-1133">Transmembrane helix</keyword>
<keyword evidence="3" id="KW-1185">Reference proteome</keyword>
<dbReference type="Proteomes" id="UP001267638">
    <property type="component" value="Unassembled WGS sequence"/>
</dbReference>
<feature type="transmembrane region" description="Helical" evidence="1">
    <location>
        <begin position="91"/>
        <end position="109"/>
    </location>
</feature>
<proteinExistence type="predicted"/>
<gene>
    <name evidence="2" type="ORF">J2W40_000133</name>
</gene>
<feature type="transmembrane region" description="Helical" evidence="1">
    <location>
        <begin position="165"/>
        <end position="183"/>
    </location>
</feature>
<evidence type="ECO:0000313" key="3">
    <source>
        <dbReference type="Proteomes" id="UP001267638"/>
    </source>
</evidence>
<evidence type="ECO:0000256" key="1">
    <source>
        <dbReference type="SAM" id="Phobius"/>
    </source>
</evidence>
<feature type="transmembrane region" description="Helical" evidence="1">
    <location>
        <begin position="138"/>
        <end position="156"/>
    </location>
</feature>
<feature type="transmembrane region" description="Helical" evidence="1">
    <location>
        <begin position="116"/>
        <end position="132"/>
    </location>
</feature>
<dbReference type="EMBL" id="JAVDWV010000001">
    <property type="protein sequence ID" value="MDR7153339.1"/>
    <property type="molecule type" value="Genomic_DNA"/>
</dbReference>
<keyword evidence="1" id="KW-0812">Transmembrane</keyword>
<accession>A0ABU1WW89</accession>
<keyword evidence="1" id="KW-0472">Membrane</keyword>
<name>A0ABU1WW89_SPHXE</name>
<feature type="transmembrane region" description="Helical" evidence="1">
    <location>
        <begin position="189"/>
        <end position="208"/>
    </location>
</feature>
<comment type="caution">
    <text evidence="2">The sequence shown here is derived from an EMBL/GenBank/DDBJ whole genome shotgun (WGS) entry which is preliminary data.</text>
</comment>
<evidence type="ECO:0000313" key="2">
    <source>
        <dbReference type="EMBL" id="MDR7153339.1"/>
    </source>
</evidence>
<organism evidence="2 3">
    <name type="scientific">Sphingobium xenophagum</name>
    <dbReference type="NCBI Taxonomy" id="121428"/>
    <lineage>
        <taxon>Bacteria</taxon>
        <taxon>Pseudomonadati</taxon>
        <taxon>Pseudomonadota</taxon>
        <taxon>Alphaproteobacteria</taxon>
        <taxon>Sphingomonadales</taxon>
        <taxon>Sphingomonadaceae</taxon>
        <taxon>Sphingobium</taxon>
    </lineage>
</organism>
<feature type="transmembrane region" description="Helical" evidence="1">
    <location>
        <begin position="12"/>
        <end position="40"/>
    </location>
</feature>
<reference evidence="2 3" key="1">
    <citation type="submission" date="2023-07" db="EMBL/GenBank/DDBJ databases">
        <title>Sorghum-associated microbial communities from plants grown in Nebraska, USA.</title>
        <authorList>
            <person name="Schachtman D."/>
        </authorList>
    </citation>
    <scope>NUCLEOTIDE SEQUENCE [LARGE SCALE GENOMIC DNA]</scope>
    <source>
        <strain evidence="2 3">4256</strain>
    </source>
</reference>
<dbReference type="RefSeq" id="WP_310221113.1">
    <property type="nucleotide sequence ID" value="NZ_JAVDWV010000001.1"/>
</dbReference>